<keyword evidence="1" id="KW-1133">Transmembrane helix</keyword>
<gene>
    <name evidence="2" type="ORF">M5S13_09505</name>
</gene>
<accession>A0ABU7QJS6</accession>
<protein>
    <submittedName>
        <fullName evidence="2">Uncharacterized protein</fullName>
    </submittedName>
</protein>
<keyword evidence="1" id="KW-0812">Transmembrane</keyword>
<keyword evidence="1" id="KW-0472">Membrane</keyword>
<evidence type="ECO:0000313" key="3">
    <source>
        <dbReference type="Proteomes" id="UP001347884"/>
    </source>
</evidence>
<dbReference type="Proteomes" id="UP001347884">
    <property type="component" value="Unassembled WGS sequence"/>
</dbReference>
<keyword evidence="3" id="KW-1185">Reference proteome</keyword>
<sequence length="81" mass="9276">EVKRCNADGSVGNPHVRVGHRQVLNERRTPLRELSGVFCCFLCLYFLVFWGLLDIAFYPLNRLMGFTSVDFEKVLVATNII</sequence>
<reference evidence="2 3" key="1">
    <citation type="journal article" date="2022" name="Front. Microbiol.">
        <title>Commensal bacteria contribute to the growth of multidrug-resistant Avibacterium paragallinarum in chickens.</title>
        <authorList>
            <person name="Zhu J."/>
            <person name="Chen Y."/>
            <person name="Wu Y."/>
            <person name="Wang Y."/>
            <person name="Zhu K."/>
        </authorList>
    </citation>
    <scope>NUCLEOTIDE SEQUENCE [LARGE SCALE GENOMIC DNA]</scope>
    <source>
        <strain evidence="2 3">AV25</strain>
    </source>
</reference>
<feature type="non-terminal residue" evidence="2">
    <location>
        <position position="1"/>
    </location>
</feature>
<dbReference type="EMBL" id="JAMDKF010000023">
    <property type="protein sequence ID" value="MEE6042117.1"/>
    <property type="molecule type" value="Genomic_DNA"/>
</dbReference>
<name>A0ABU7QJS6_AVIPA</name>
<feature type="transmembrane region" description="Helical" evidence="1">
    <location>
        <begin position="34"/>
        <end position="58"/>
    </location>
</feature>
<evidence type="ECO:0000313" key="2">
    <source>
        <dbReference type="EMBL" id="MEE6042117.1"/>
    </source>
</evidence>
<organism evidence="2 3">
    <name type="scientific">Avibacterium paragallinarum</name>
    <name type="common">Haemophilus gallinarum</name>
    <dbReference type="NCBI Taxonomy" id="728"/>
    <lineage>
        <taxon>Bacteria</taxon>
        <taxon>Pseudomonadati</taxon>
        <taxon>Pseudomonadota</taxon>
        <taxon>Gammaproteobacteria</taxon>
        <taxon>Pasteurellales</taxon>
        <taxon>Pasteurellaceae</taxon>
        <taxon>Avibacterium</taxon>
    </lineage>
</organism>
<comment type="caution">
    <text evidence="2">The sequence shown here is derived from an EMBL/GenBank/DDBJ whole genome shotgun (WGS) entry which is preliminary data.</text>
</comment>
<evidence type="ECO:0000256" key="1">
    <source>
        <dbReference type="SAM" id="Phobius"/>
    </source>
</evidence>
<proteinExistence type="predicted"/>
<dbReference type="RefSeq" id="WP_330935155.1">
    <property type="nucleotide sequence ID" value="NZ_JAMDKF010000023.1"/>
</dbReference>